<dbReference type="InterPro" id="IPR001173">
    <property type="entry name" value="Glyco_trans_2-like"/>
</dbReference>
<reference evidence="4 5" key="1">
    <citation type="submission" date="2020-03" db="EMBL/GenBank/DDBJ databases">
        <title>Spirochaetal bacteria isolated from arthropods constitute a novel genus Entomospira genus novum within the order Spirochaetales.</title>
        <authorList>
            <person name="Grana-Miraglia L."/>
            <person name="Sikutova S."/>
            <person name="Fingerle V."/>
            <person name="Sing A."/>
            <person name="Castillo-Ramirez S."/>
            <person name="Margos G."/>
            <person name="Rudolf I."/>
        </authorList>
    </citation>
    <scope>NUCLEOTIDE SEQUENCE [LARGE SCALE GENOMIC DNA]</scope>
    <source>
        <strain evidence="4 5">BR193</strain>
    </source>
</reference>
<dbReference type="Proteomes" id="UP000711995">
    <property type="component" value="Unassembled WGS sequence"/>
</dbReference>
<feature type="domain" description="Glycosyltransferase 2-like" evidence="3">
    <location>
        <begin position="4"/>
        <end position="119"/>
    </location>
</feature>
<keyword evidence="1" id="KW-0328">Glycosyltransferase</keyword>
<gene>
    <name evidence="4" type="ORF">HCT14_00940</name>
</gene>
<evidence type="ECO:0000256" key="2">
    <source>
        <dbReference type="ARBA" id="ARBA00022679"/>
    </source>
</evidence>
<dbReference type="GO" id="GO:0016758">
    <property type="term" value="F:hexosyltransferase activity"/>
    <property type="evidence" value="ECO:0007669"/>
    <property type="project" value="UniProtKB-ARBA"/>
</dbReference>
<evidence type="ECO:0000313" key="4">
    <source>
        <dbReference type="EMBL" id="NIZ40086.1"/>
    </source>
</evidence>
<proteinExistence type="predicted"/>
<dbReference type="InterPro" id="IPR029044">
    <property type="entry name" value="Nucleotide-diphossugar_trans"/>
</dbReference>
<dbReference type="Pfam" id="PF00535">
    <property type="entry name" value="Glycos_transf_2"/>
    <property type="match status" value="1"/>
</dbReference>
<dbReference type="AlphaFoldDB" id="A0A968G8S6"/>
<dbReference type="PANTHER" id="PTHR22916">
    <property type="entry name" value="GLYCOSYLTRANSFERASE"/>
    <property type="match status" value="1"/>
</dbReference>
<dbReference type="CDD" id="cd00761">
    <property type="entry name" value="Glyco_tranf_GTA_type"/>
    <property type="match status" value="1"/>
</dbReference>
<evidence type="ECO:0000256" key="1">
    <source>
        <dbReference type="ARBA" id="ARBA00022676"/>
    </source>
</evidence>
<dbReference type="SUPFAM" id="SSF53448">
    <property type="entry name" value="Nucleotide-diphospho-sugar transferases"/>
    <property type="match status" value="1"/>
</dbReference>
<evidence type="ECO:0000259" key="3">
    <source>
        <dbReference type="Pfam" id="PF00535"/>
    </source>
</evidence>
<keyword evidence="5" id="KW-1185">Reference proteome</keyword>
<comment type="caution">
    <text evidence="4">The sequence shown here is derived from an EMBL/GenBank/DDBJ whole genome shotgun (WGS) entry which is preliminary data.</text>
</comment>
<name>A0A968G8S6_9SPIO</name>
<dbReference type="RefSeq" id="WP_167699695.1">
    <property type="nucleotide sequence ID" value="NZ_CP118174.1"/>
</dbReference>
<dbReference type="EMBL" id="JAATLJ010000001">
    <property type="protein sequence ID" value="NIZ40086.1"/>
    <property type="molecule type" value="Genomic_DNA"/>
</dbReference>
<sequence length="398" mass="47690">MLVSVIIPFYNVEAYFRRCLDSVVTQSYYNLEIILVNDCSSDDSMIIAQEYAHQDRRIQIIEHAKSLHVGGARNSGMAIATGEYIWFIDSDDELAHPYAIEHLVRIAQRDDSDIILFRAQMKAFDHQEITIIGDYLYSMEQTFHERREFWPTYFEVIYHDTHIDASFSPAVWAKFWKLSFLRRYQFQFLEHTIHQDIPLLMLLPLADRLTQLPYIFYYYYQRDESTMNSQAPAQYIQHFERIAEQLWSIYYKYWTGYPDQHLIVPVMLLVHLTFNTKRILPSQNLFDQEKWFLDVYDFLHKQLKDRGDREFFQPWPRAVENSSQWIQLIDSFHQDIKDSDKVILIHSIFYGSFSDEIKPEISIETKIKKLQKVIKIVMKMLLPYGVVRLIQTHQDNKY</sequence>
<keyword evidence="2" id="KW-0808">Transferase</keyword>
<protein>
    <submittedName>
        <fullName evidence="4">Glycosyltransferase</fullName>
    </submittedName>
</protein>
<organism evidence="4 5">
    <name type="scientific">Entomospira entomophila</name>
    <dbReference type="NCBI Taxonomy" id="2719988"/>
    <lineage>
        <taxon>Bacteria</taxon>
        <taxon>Pseudomonadati</taxon>
        <taxon>Spirochaetota</taxon>
        <taxon>Spirochaetia</taxon>
        <taxon>Spirochaetales</taxon>
        <taxon>Spirochaetaceae</taxon>
        <taxon>Entomospira</taxon>
    </lineage>
</organism>
<dbReference type="PANTHER" id="PTHR22916:SF51">
    <property type="entry name" value="GLYCOSYLTRANSFERASE EPSH-RELATED"/>
    <property type="match status" value="1"/>
</dbReference>
<evidence type="ECO:0000313" key="5">
    <source>
        <dbReference type="Proteomes" id="UP000711995"/>
    </source>
</evidence>
<accession>A0A968G8S6</accession>
<dbReference type="Gene3D" id="3.90.550.10">
    <property type="entry name" value="Spore Coat Polysaccharide Biosynthesis Protein SpsA, Chain A"/>
    <property type="match status" value="1"/>
</dbReference>